<dbReference type="OrthoDB" id="2381543at2759"/>
<evidence type="ECO:0000313" key="1">
    <source>
        <dbReference type="EMBL" id="CAB5349468.1"/>
    </source>
</evidence>
<dbReference type="AlphaFoldDB" id="A0A915YWQ7"/>
<evidence type="ECO:0000313" key="2">
    <source>
        <dbReference type="Proteomes" id="UP000684084"/>
    </source>
</evidence>
<organism evidence="1 2">
    <name type="scientific">Rhizophagus irregularis</name>
    <dbReference type="NCBI Taxonomy" id="588596"/>
    <lineage>
        <taxon>Eukaryota</taxon>
        <taxon>Fungi</taxon>
        <taxon>Fungi incertae sedis</taxon>
        <taxon>Mucoromycota</taxon>
        <taxon>Glomeromycotina</taxon>
        <taxon>Glomeromycetes</taxon>
        <taxon>Glomerales</taxon>
        <taxon>Glomeraceae</taxon>
        <taxon>Rhizophagus</taxon>
    </lineage>
</organism>
<accession>A0A915YWQ7</accession>
<dbReference type="Proteomes" id="UP000684084">
    <property type="component" value="Unassembled WGS sequence"/>
</dbReference>
<reference evidence="1" key="1">
    <citation type="submission" date="2020-05" db="EMBL/GenBank/DDBJ databases">
        <authorList>
            <person name="Rincon C."/>
            <person name="Sanders R I."/>
            <person name="Robbins C."/>
            <person name="Chaturvedi A."/>
        </authorList>
    </citation>
    <scope>NUCLEOTIDE SEQUENCE</scope>
    <source>
        <strain evidence="1">CHB12</strain>
    </source>
</reference>
<comment type="caution">
    <text evidence="1">The sequence shown here is derived from an EMBL/GenBank/DDBJ whole genome shotgun (WGS) entry which is preliminary data.</text>
</comment>
<gene>
    <name evidence="1" type="ORF">CHRIB12_LOCUS4725</name>
</gene>
<sequence length="125" mass="14912">MDVVLKSLENVESANQSWFEEAISHLTISNMYEEIVRSFHSKSYCFNIPYNIDDFNNWVLEDNSKSNLSKELQINDIQNNYNREEILSQRMMGHRIKIDDDEDEIYNNPNFHSEEQDEFNIPDDL</sequence>
<proteinExistence type="predicted"/>
<dbReference type="EMBL" id="CAGKOT010000007">
    <property type="protein sequence ID" value="CAB5349468.1"/>
    <property type="molecule type" value="Genomic_DNA"/>
</dbReference>
<name>A0A915YWQ7_9GLOM</name>
<protein>
    <submittedName>
        <fullName evidence="1">Uncharacterized protein</fullName>
    </submittedName>
</protein>